<comment type="subcellular location">
    <subcellularLocation>
        <location evidence="1">Cell membrane</location>
        <topology evidence="1">Multi-pass membrane protein</topology>
    </subcellularLocation>
</comment>
<dbReference type="OrthoDB" id="9777768at2"/>
<reference evidence="9 10" key="1">
    <citation type="submission" date="2015-09" db="EMBL/GenBank/DDBJ databases">
        <title>Genome sequence of the marine flavobacterium Croceitalea dokdonensis DOKDO 023 that contains proton- and sodium-pumping rhodopsins.</title>
        <authorList>
            <person name="Kwon S.-K."/>
            <person name="Lee H.K."/>
            <person name="Kwak M.-J."/>
            <person name="Kim J.F."/>
        </authorList>
    </citation>
    <scope>NUCLEOTIDE SEQUENCE [LARGE SCALE GENOMIC DNA]</scope>
    <source>
        <strain evidence="9 10">DOKDO 023</strain>
    </source>
</reference>
<dbReference type="PANTHER" id="PTHR47371">
    <property type="entry name" value="LIPOTEICHOIC ACID SYNTHASE"/>
    <property type="match status" value="1"/>
</dbReference>
<evidence type="ECO:0000256" key="5">
    <source>
        <dbReference type="ARBA" id="ARBA00023136"/>
    </source>
</evidence>
<keyword evidence="10" id="KW-1185">Reference proteome</keyword>
<keyword evidence="6" id="KW-0175">Coiled coil</keyword>
<dbReference type="InterPro" id="IPR011990">
    <property type="entry name" value="TPR-like_helical_dom_sf"/>
</dbReference>
<feature type="transmembrane region" description="Helical" evidence="7">
    <location>
        <begin position="129"/>
        <end position="150"/>
    </location>
</feature>
<dbReference type="InterPro" id="IPR000917">
    <property type="entry name" value="Sulfatase_N"/>
</dbReference>
<organism evidence="9 10">
    <name type="scientific">Croceitalea dokdonensis DOKDO 023</name>
    <dbReference type="NCBI Taxonomy" id="1300341"/>
    <lineage>
        <taxon>Bacteria</taxon>
        <taxon>Pseudomonadati</taxon>
        <taxon>Bacteroidota</taxon>
        <taxon>Flavobacteriia</taxon>
        <taxon>Flavobacteriales</taxon>
        <taxon>Flavobacteriaceae</taxon>
        <taxon>Croceitalea</taxon>
    </lineage>
</organism>
<evidence type="ECO:0000256" key="6">
    <source>
        <dbReference type="SAM" id="Coils"/>
    </source>
</evidence>
<feature type="transmembrane region" description="Helical" evidence="7">
    <location>
        <begin position="89"/>
        <end position="109"/>
    </location>
</feature>
<feature type="transmembrane region" description="Helical" evidence="7">
    <location>
        <begin position="16"/>
        <end position="36"/>
    </location>
</feature>
<dbReference type="STRING" id="1300341.I595_390"/>
<sequence>MEVKGNIKKSRGLKDFTRLLLGLCLCLFMLCLYQQMRLWQLGVIDSVFIKATALYLLHQLGFTAFVGLVLAFVFRFLESKVPALGFRTTLVFCTMILISEVWLVEYFIHQYELLDYSTFTGLPNINMSMSSMLSGVFLAVIIVGLFWGAYKITTSWHGIIGRMYPLTIVFFVMFLGTFFMEEQPINQNKVQYLVTDAIAQAFDVYEYTGQKEYPLLRPWSPTTGLDGYFKFTQKKPNVVLIVLEDLGADFVNQKGKYRGFTPFLDSLTSVSLSWDHFLSNTLDLESTIPSVLGSLPNGVSGFLRAESPVDRNTLFGLLKANGYRTAFYSGSNTSLTQLDKFLEQEQVDFTNDKSDFGAGYQLLRADKAGNISGYPDKEVYKKWKADFSPTESPRLDVFMLSSLQDMDLLPEKSTYLDILEHKMTNLGLSRESTRFIEKNKDVFAARLYSDDALRQFFMDFKQEEQFKNTIFLITGNKNLQRPNAQRLASYHVPFIIYSPLLTSNTTFKTKASHQDIAPSLLSLLHNTFQFDMPQQMAWLGGDLISKEPKKIALYRNQGVVKDFIIENHFISSGTVYAIDDELGLSGKRTATKDSLQAYFKQFKAIDHYVVEQNKLLPDSLSLFKVSKRRFTNEEKVWIQSVFNGSNFDNAYATARSLAHKGNADRALLLCAYILSEVPGHIDAQILQGRIYAWSKEYAKSLATLEAAVKKYPHYQDAYAALLDVYFWSGKVTNYVWVAAQMERNAIESAQLDQKIERLKVLEQKINSQLSQLDFESTE</sequence>
<keyword evidence="5 7" id="KW-0472">Membrane</keyword>
<dbReference type="Pfam" id="PF00884">
    <property type="entry name" value="Sulfatase"/>
    <property type="match status" value="1"/>
</dbReference>
<dbReference type="SUPFAM" id="SSF48452">
    <property type="entry name" value="TPR-like"/>
    <property type="match status" value="1"/>
</dbReference>
<dbReference type="RefSeq" id="WP_083467460.1">
    <property type="nucleotide sequence ID" value="NZ_LDJX01000001.1"/>
</dbReference>
<feature type="domain" description="Sulfatase N-terminal" evidence="8">
    <location>
        <begin position="236"/>
        <end position="524"/>
    </location>
</feature>
<proteinExistence type="predicted"/>
<name>A0A0P7ANH7_9FLAO</name>
<dbReference type="CDD" id="cd16015">
    <property type="entry name" value="LTA_synthase"/>
    <property type="match status" value="1"/>
</dbReference>
<evidence type="ECO:0000259" key="8">
    <source>
        <dbReference type="Pfam" id="PF00884"/>
    </source>
</evidence>
<dbReference type="Gene3D" id="1.25.40.10">
    <property type="entry name" value="Tetratricopeptide repeat domain"/>
    <property type="match status" value="1"/>
</dbReference>
<dbReference type="GO" id="GO:0005886">
    <property type="term" value="C:plasma membrane"/>
    <property type="evidence" value="ECO:0007669"/>
    <property type="project" value="UniProtKB-SubCell"/>
</dbReference>
<dbReference type="Proteomes" id="UP000050280">
    <property type="component" value="Unassembled WGS sequence"/>
</dbReference>
<gene>
    <name evidence="9" type="ORF">I595_390</name>
</gene>
<dbReference type="AlphaFoldDB" id="A0A0P7ANH7"/>
<evidence type="ECO:0000256" key="1">
    <source>
        <dbReference type="ARBA" id="ARBA00004651"/>
    </source>
</evidence>
<keyword evidence="2" id="KW-1003">Cell membrane</keyword>
<dbReference type="InterPro" id="IPR017850">
    <property type="entry name" value="Alkaline_phosphatase_core_sf"/>
</dbReference>
<evidence type="ECO:0000256" key="4">
    <source>
        <dbReference type="ARBA" id="ARBA00022989"/>
    </source>
</evidence>
<dbReference type="EMBL" id="LDJX01000001">
    <property type="protein sequence ID" value="KPM33487.1"/>
    <property type="molecule type" value="Genomic_DNA"/>
</dbReference>
<feature type="transmembrane region" description="Helical" evidence="7">
    <location>
        <begin position="162"/>
        <end position="180"/>
    </location>
</feature>
<comment type="caution">
    <text evidence="9">The sequence shown here is derived from an EMBL/GenBank/DDBJ whole genome shotgun (WGS) entry which is preliminary data.</text>
</comment>
<evidence type="ECO:0000256" key="7">
    <source>
        <dbReference type="SAM" id="Phobius"/>
    </source>
</evidence>
<evidence type="ECO:0000256" key="3">
    <source>
        <dbReference type="ARBA" id="ARBA00022692"/>
    </source>
</evidence>
<keyword evidence="3 7" id="KW-0812">Transmembrane</keyword>
<accession>A0A0P7ANH7</accession>
<dbReference type="InterPro" id="IPR050448">
    <property type="entry name" value="OpgB/LTA_synthase_biosynth"/>
</dbReference>
<feature type="transmembrane region" description="Helical" evidence="7">
    <location>
        <begin position="56"/>
        <end position="77"/>
    </location>
</feature>
<evidence type="ECO:0000313" key="9">
    <source>
        <dbReference type="EMBL" id="KPM33487.1"/>
    </source>
</evidence>
<dbReference type="Gene3D" id="3.40.720.10">
    <property type="entry name" value="Alkaline Phosphatase, subunit A"/>
    <property type="match status" value="1"/>
</dbReference>
<protein>
    <submittedName>
        <fullName evidence="9">Sulfatase</fullName>
    </submittedName>
</protein>
<feature type="coiled-coil region" evidence="6">
    <location>
        <begin position="744"/>
        <end position="771"/>
    </location>
</feature>
<evidence type="ECO:0000256" key="2">
    <source>
        <dbReference type="ARBA" id="ARBA00022475"/>
    </source>
</evidence>
<keyword evidence="4 7" id="KW-1133">Transmembrane helix</keyword>
<evidence type="ECO:0000313" key="10">
    <source>
        <dbReference type="Proteomes" id="UP000050280"/>
    </source>
</evidence>
<dbReference type="SUPFAM" id="SSF53649">
    <property type="entry name" value="Alkaline phosphatase-like"/>
    <property type="match status" value="1"/>
</dbReference>
<dbReference type="Pfam" id="PF14559">
    <property type="entry name" value="TPR_19"/>
    <property type="match status" value="1"/>
</dbReference>
<dbReference type="PANTHER" id="PTHR47371:SF3">
    <property type="entry name" value="PHOSPHOGLYCEROL TRANSFERASE I"/>
    <property type="match status" value="1"/>
</dbReference>